<keyword evidence="1 4" id="KW-0378">Hydrolase</keyword>
<feature type="chain" id="PRO_5045102860" evidence="2">
    <location>
        <begin position="24"/>
        <end position="651"/>
    </location>
</feature>
<evidence type="ECO:0000313" key="4">
    <source>
        <dbReference type="EMBL" id="MFC5476800.1"/>
    </source>
</evidence>
<evidence type="ECO:0000256" key="2">
    <source>
        <dbReference type="SAM" id="SignalP"/>
    </source>
</evidence>
<dbReference type="Gene3D" id="1.10.3020.10">
    <property type="entry name" value="alpha-amino acid ester hydrolase ( Helical cap domain)"/>
    <property type="match status" value="1"/>
</dbReference>
<accession>A0ABW0MGV1</accession>
<dbReference type="Gene3D" id="2.60.120.260">
    <property type="entry name" value="Galactose-binding domain-like"/>
    <property type="match status" value="1"/>
</dbReference>
<dbReference type="SUPFAM" id="SSF49785">
    <property type="entry name" value="Galactose-binding domain-like"/>
    <property type="match status" value="1"/>
</dbReference>
<dbReference type="Pfam" id="PF02129">
    <property type="entry name" value="Peptidase_S15"/>
    <property type="match status" value="1"/>
</dbReference>
<feature type="signal peptide" evidence="2">
    <location>
        <begin position="1"/>
        <end position="23"/>
    </location>
</feature>
<dbReference type="GO" id="GO:0016787">
    <property type="term" value="F:hydrolase activity"/>
    <property type="evidence" value="ECO:0007669"/>
    <property type="project" value="UniProtKB-KW"/>
</dbReference>
<feature type="domain" description="Xaa-Pro dipeptidyl-peptidase C-terminal" evidence="3">
    <location>
        <begin position="376"/>
        <end position="643"/>
    </location>
</feature>
<dbReference type="Proteomes" id="UP001596101">
    <property type="component" value="Unassembled WGS sequence"/>
</dbReference>
<comment type="caution">
    <text evidence="4">The sequence shown here is derived from an EMBL/GenBank/DDBJ whole genome shotgun (WGS) entry which is preliminary data.</text>
</comment>
<evidence type="ECO:0000313" key="5">
    <source>
        <dbReference type="Proteomes" id="UP001596101"/>
    </source>
</evidence>
<dbReference type="InterPro" id="IPR000383">
    <property type="entry name" value="Xaa-Pro-like_dom"/>
</dbReference>
<dbReference type="InterPro" id="IPR029058">
    <property type="entry name" value="AB_hydrolase_fold"/>
</dbReference>
<dbReference type="SUPFAM" id="SSF53474">
    <property type="entry name" value="alpha/beta-Hydrolases"/>
    <property type="match status" value="1"/>
</dbReference>
<organism evidence="4 5">
    <name type="scientific">Massilia suwonensis</name>
    <dbReference type="NCBI Taxonomy" id="648895"/>
    <lineage>
        <taxon>Bacteria</taxon>
        <taxon>Pseudomonadati</taxon>
        <taxon>Pseudomonadota</taxon>
        <taxon>Betaproteobacteria</taxon>
        <taxon>Burkholderiales</taxon>
        <taxon>Oxalobacteraceae</taxon>
        <taxon>Telluria group</taxon>
        <taxon>Massilia</taxon>
    </lineage>
</organism>
<dbReference type="Gene3D" id="3.40.50.1820">
    <property type="entry name" value="alpha/beta hydrolase"/>
    <property type="match status" value="1"/>
</dbReference>
<dbReference type="RefSeq" id="WP_379751119.1">
    <property type="nucleotide sequence ID" value="NZ_JBHSMR010000001.1"/>
</dbReference>
<dbReference type="NCBIfam" id="TIGR00976">
    <property type="entry name" value="CocE_NonD"/>
    <property type="match status" value="1"/>
</dbReference>
<keyword evidence="2" id="KW-0732">Signal</keyword>
<dbReference type="InterPro" id="IPR005674">
    <property type="entry name" value="CocE/Ser_esterase"/>
</dbReference>
<dbReference type="EMBL" id="JBHSMR010000001">
    <property type="protein sequence ID" value="MFC5476800.1"/>
    <property type="molecule type" value="Genomic_DNA"/>
</dbReference>
<dbReference type="InterPro" id="IPR008979">
    <property type="entry name" value="Galactose-bd-like_sf"/>
</dbReference>
<reference evidence="5" key="1">
    <citation type="journal article" date="2019" name="Int. J. Syst. Evol. Microbiol.">
        <title>The Global Catalogue of Microorganisms (GCM) 10K type strain sequencing project: providing services to taxonomists for standard genome sequencing and annotation.</title>
        <authorList>
            <consortium name="The Broad Institute Genomics Platform"/>
            <consortium name="The Broad Institute Genome Sequencing Center for Infectious Disease"/>
            <person name="Wu L."/>
            <person name="Ma J."/>
        </authorList>
    </citation>
    <scope>NUCLEOTIDE SEQUENCE [LARGE SCALE GENOMIC DNA]</scope>
    <source>
        <strain evidence="5">CCUG 43111</strain>
    </source>
</reference>
<protein>
    <submittedName>
        <fullName evidence="4">CocE/NonD family hydrolase</fullName>
    </submittedName>
</protein>
<proteinExistence type="predicted"/>
<name>A0ABW0MGV1_9BURK</name>
<dbReference type="SMART" id="SM00939">
    <property type="entry name" value="PepX_C"/>
    <property type="match status" value="1"/>
</dbReference>
<gene>
    <name evidence="4" type="ORF">ACFPQ5_01260</name>
</gene>
<evidence type="ECO:0000256" key="1">
    <source>
        <dbReference type="ARBA" id="ARBA00022801"/>
    </source>
</evidence>
<dbReference type="Pfam" id="PF08530">
    <property type="entry name" value="PepX_C"/>
    <property type="match status" value="1"/>
</dbReference>
<sequence>MRRPLSLLALSLALAFASSPVLATSAAQEADAPAAKRKLSDTYTKYEYRIPMRDGVKLFTTVYVPKDASRPYPFLMTRTPYSAGVHAEGELRYGVQWMPGAIGPSREFEDAGYIFVSQDVRGRYMSEGKWQEMTPHAQAKRAPGEGVESEDMHDTVAWLLKNVPNNNGKVGIYGISYPGFYTAASIIDSHPAIKAASPQAPVTDLYMGDDSYHGGAFMLAANFGFYAAFTEAPNPTPLPKTWTGFDYGTTSGYDFFLKHLTLSNIAASMSAEQRALFMPNIEHDTYDAWWKARAIAPHLKNIKAAVLTVGGWFDAEDPQGPFTTYGAIEKQNPGIVNSLVMGPWVHGGWAHGEGARLGHVSFDGKTAEYFRKELQFPFFEQHLKGVKPAAAIAEVTAFETGSNVWRRYAAWPPVQAKPRTLYFGADGKLGWTQPAAAGVAFDEYVADPKKPVPFIGYPSTGMPKEYMVSDQRFASTRPDVLVYESEVLEEDVTIAGPVTPKLFVSTTGTDADWVVKLIDVYPAAYPATPSERKGGDVGAPDVEMGGFQQLVRGNPLRGKFRNSFEKPEPFTPNKVEALSFDIGQVNHTFRRGHRIMVQVQSSWFPLIDLNPQTFTHIPKAKPEDFVKATQRVYRAPGQASGLQVMVLPAGM</sequence>
<keyword evidence="5" id="KW-1185">Reference proteome</keyword>
<evidence type="ECO:0000259" key="3">
    <source>
        <dbReference type="SMART" id="SM00939"/>
    </source>
</evidence>
<dbReference type="InterPro" id="IPR013736">
    <property type="entry name" value="Xaa-Pro_dipept_C"/>
</dbReference>